<dbReference type="GO" id="GO:0005272">
    <property type="term" value="F:sodium channel activity"/>
    <property type="evidence" value="ECO:0007669"/>
    <property type="project" value="UniProtKB-KW"/>
</dbReference>
<organism evidence="12 13">
    <name type="scientific">Elysia crispata</name>
    <name type="common">lettuce slug</name>
    <dbReference type="NCBI Taxonomy" id="231223"/>
    <lineage>
        <taxon>Eukaryota</taxon>
        <taxon>Metazoa</taxon>
        <taxon>Spiralia</taxon>
        <taxon>Lophotrochozoa</taxon>
        <taxon>Mollusca</taxon>
        <taxon>Gastropoda</taxon>
        <taxon>Heterobranchia</taxon>
        <taxon>Euthyneura</taxon>
        <taxon>Panpulmonata</taxon>
        <taxon>Sacoglossa</taxon>
        <taxon>Placobranchoidea</taxon>
        <taxon>Plakobranchidae</taxon>
        <taxon>Elysia</taxon>
    </lineage>
</organism>
<evidence type="ECO:0000256" key="3">
    <source>
        <dbReference type="ARBA" id="ARBA00022461"/>
    </source>
</evidence>
<keyword evidence="10 11" id="KW-0407">Ion channel</keyword>
<evidence type="ECO:0000313" key="13">
    <source>
        <dbReference type="Proteomes" id="UP001283361"/>
    </source>
</evidence>
<evidence type="ECO:0000313" key="12">
    <source>
        <dbReference type="EMBL" id="KAK3774942.1"/>
    </source>
</evidence>
<evidence type="ECO:0000256" key="1">
    <source>
        <dbReference type="ARBA" id="ARBA00004141"/>
    </source>
</evidence>
<gene>
    <name evidence="12" type="ORF">RRG08_028599</name>
</gene>
<dbReference type="Proteomes" id="UP001283361">
    <property type="component" value="Unassembled WGS sequence"/>
</dbReference>
<evidence type="ECO:0000256" key="5">
    <source>
        <dbReference type="ARBA" id="ARBA00022989"/>
    </source>
</evidence>
<keyword evidence="2 11" id="KW-0813">Transport</keyword>
<keyword evidence="3 11" id="KW-0894">Sodium channel</keyword>
<keyword evidence="8" id="KW-0472">Membrane</keyword>
<dbReference type="GO" id="GO:0016020">
    <property type="term" value="C:membrane"/>
    <property type="evidence" value="ECO:0007669"/>
    <property type="project" value="UniProtKB-SubCell"/>
</dbReference>
<evidence type="ECO:0000256" key="7">
    <source>
        <dbReference type="ARBA" id="ARBA00023065"/>
    </source>
</evidence>
<proteinExistence type="inferred from homology"/>
<dbReference type="PRINTS" id="PR01078">
    <property type="entry name" value="AMINACHANNEL"/>
</dbReference>
<evidence type="ECO:0000256" key="2">
    <source>
        <dbReference type="ARBA" id="ARBA00022448"/>
    </source>
</evidence>
<evidence type="ECO:0000256" key="10">
    <source>
        <dbReference type="ARBA" id="ARBA00023303"/>
    </source>
</evidence>
<reference evidence="12" key="1">
    <citation type="journal article" date="2023" name="G3 (Bethesda)">
        <title>A reference genome for the long-term kleptoplast-retaining sea slug Elysia crispata morphotype clarki.</title>
        <authorList>
            <person name="Eastman K.E."/>
            <person name="Pendleton A.L."/>
            <person name="Shaikh M.A."/>
            <person name="Suttiyut T."/>
            <person name="Ogas R."/>
            <person name="Tomko P."/>
            <person name="Gavelis G."/>
            <person name="Widhalm J.R."/>
            <person name="Wisecaver J.H."/>
        </authorList>
    </citation>
    <scope>NUCLEOTIDE SEQUENCE</scope>
    <source>
        <strain evidence="12">ECLA1</strain>
    </source>
</reference>
<name>A0AAE0ZUP7_9GAST</name>
<dbReference type="Gene3D" id="2.60.470.10">
    <property type="entry name" value="Acid-sensing ion channels like domains"/>
    <property type="match status" value="1"/>
</dbReference>
<dbReference type="InterPro" id="IPR001873">
    <property type="entry name" value="ENaC"/>
</dbReference>
<comment type="similarity">
    <text evidence="11">Belongs to the amiloride-sensitive sodium channel (TC 1.A.6) family.</text>
</comment>
<evidence type="ECO:0000256" key="4">
    <source>
        <dbReference type="ARBA" id="ARBA00022692"/>
    </source>
</evidence>
<dbReference type="EMBL" id="JAWDGP010003375">
    <property type="protein sequence ID" value="KAK3774942.1"/>
    <property type="molecule type" value="Genomic_DNA"/>
</dbReference>
<comment type="caution">
    <text evidence="12">The sequence shown here is derived from an EMBL/GenBank/DDBJ whole genome shotgun (WGS) entry which is preliminary data.</text>
</comment>
<protein>
    <submittedName>
        <fullName evidence="12">Uncharacterized protein</fullName>
    </submittedName>
</protein>
<evidence type="ECO:0000256" key="8">
    <source>
        <dbReference type="ARBA" id="ARBA00023136"/>
    </source>
</evidence>
<keyword evidence="4 11" id="KW-0812">Transmembrane</keyword>
<keyword evidence="9 11" id="KW-0739">Sodium transport</keyword>
<dbReference type="AlphaFoldDB" id="A0AAE0ZUP7"/>
<evidence type="ECO:0000256" key="6">
    <source>
        <dbReference type="ARBA" id="ARBA00023053"/>
    </source>
</evidence>
<sequence length="152" mass="16983">MYVTVVFLLNHLRQRVGEILPFPTVTICSLSELDTRKANHLQGVTNASEKLFSLFATESLVSGQLDALLSGQTYDDILGLTIQQIVAEASIRLEDLLVYCSYESIPFRSGSKLKRDEQYPHCFHFNANTASGMWTRSVGATTGLRVILRIDE</sequence>
<dbReference type="Pfam" id="PF00858">
    <property type="entry name" value="ASC"/>
    <property type="match status" value="1"/>
</dbReference>
<evidence type="ECO:0000256" key="11">
    <source>
        <dbReference type="RuleBase" id="RU000679"/>
    </source>
</evidence>
<keyword evidence="13" id="KW-1185">Reference proteome</keyword>
<keyword evidence="5" id="KW-1133">Transmembrane helix</keyword>
<keyword evidence="6" id="KW-0915">Sodium</keyword>
<evidence type="ECO:0000256" key="9">
    <source>
        <dbReference type="ARBA" id="ARBA00023201"/>
    </source>
</evidence>
<comment type="subcellular location">
    <subcellularLocation>
        <location evidence="1">Membrane</location>
        <topology evidence="1">Multi-pass membrane protein</topology>
    </subcellularLocation>
</comment>
<keyword evidence="7 11" id="KW-0406">Ion transport</keyword>
<accession>A0AAE0ZUP7</accession>